<name>A0A1G7GKU8_9SPHI</name>
<reference evidence="1 2" key="1">
    <citation type="submission" date="2016-10" db="EMBL/GenBank/DDBJ databases">
        <authorList>
            <person name="de Groot N.N."/>
        </authorList>
    </citation>
    <scope>NUCLEOTIDE SEQUENCE [LARGE SCALE GENOMIC DNA]</scope>
    <source>
        <strain evidence="1 2">47C3B</strain>
    </source>
</reference>
<dbReference type="AlphaFoldDB" id="A0A1G7GKU8"/>
<keyword evidence="2" id="KW-1185">Reference proteome</keyword>
<dbReference type="EMBL" id="FNAI01000010">
    <property type="protein sequence ID" value="SDE88731.1"/>
    <property type="molecule type" value="Genomic_DNA"/>
</dbReference>
<organism evidence="1 2">
    <name type="scientific">Mucilaginibacter pineti</name>
    <dbReference type="NCBI Taxonomy" id="1391627"/>
    <lineage>
        <taxon>Bacteria</taxon>
        <taxon>Pseudomonadati</taxon>
        <taxon>Bacteroidota</taxon>
        <taxon>Sphingobacteriia</taxon>
        <taxon>Sphingobacteriales</taxon>
        <taxon>Sphingobacteriaceae</taxon>
        <taxon>Mucilaginibacter</taxon>
    </lineage>
</organism>
<protein>
    <submittedName>
        <fullName evidence="1">Uncharacterized protein</fullName>
    </submittedName>
</protein>
<accession>A0A1G7GKU8</accession>
<proteinExistence type="predicted"/>
<evidence type="ECO:0000313" key="2">
    <source>
        <dbReference type="Proteomes" id="UP000199072"/>
    </source>
</evidence>
<dbReference type="Proteomes" id="UP000199072">
    <property type="component" value="Unassembled WGS sequence"/>
</dbReference>
<gene>
    <name evidence="1" type="ORF">SAMN05216464_110190</name>
</gene>
<evidence type="ECO:0000313" key="1">
    <source>
        <dbReference type="EMBL" id="SDE88731.1"/>
    </source>
</evidence>
<sequence length="31" mass="3851">MDENNIFEPTHFQSYMYEFKILKPFSIRLLV</sequence>